<keyword evidence="2" id="KW-1185">Reference proteome</keyword>
<protein>
    <submittedName>
        <fullName evidence="1">Uncharacterized protein</fullName>
    </submittedName>
</protein>
<accession>A0A2T9Y099</accession>
<evidence type="ECO:0000313" key="2">
    <source>
        <dbReference type="Proteomes" id="UP000245609"/>
    </source>
</evidence>
<comment type="caution">
    <text evidence="1">The sequence shown here is derived from an EMBL/GenBank/DDBJ whole genome shotgun (WGS) entry which is preliminary data.</text>
</comment>
<dbReference type="EMBL" id="MBFS01003609">
    <property type="protein sequence ID" value="PVU85761.1"/>
    <property type="molecule type" value="Genomic_DNA"/>
</dbReference>
<name>A0A2T9Y099_9FUNG</name>
<organism evidence="1 2">
    <name type="scientific">Smittium megazygosporum</name>
    <dbReference type="NCBI Taxonomy" id="133381"/>
    <lineage>
        <taxon>Eukaryota</taxon>
        <taxon>Fungi</taxon>
        <taxon>Fungi incertae sedis</taxon>
        <taxon>Zoopagomycota</taxon>
        <taxon>Kickxellomycotina</taxon>
        <taxon>Harpellomycetes</taxon>
        <taxon>Harpellales</taxon>
        <taxon>Legeriomycetaceae</taxon>
        <taxon>Smittium</taxon>
    </lineage>
</organism>
<dbReference type="Proteomes" id="UP000245609">
    <property type="component" value="Unassembled WGS sequence"/>
</dbReference>
<gene>
    <name evidence="1" type="ORF">BB560_006918</name>
</gene>
<sequence>MRNTGSWMDLQMRHPDIKLGLQDIGKIRMGCYWTVQRLAKARCPFCNKNTSETIEHMLLECFRWNSIRRETTIFNIPRLYRTLSFGAWIHRLKKVTKNLRVRFISNDSESQTAISGLGRRVGQLDAGQTENAEYEGTEPDQSPHIRLATVLRVAFIGVTAFSRTWSSWTNPTITA</sequence>
<proteinExistence type="predicted"/>
<reference evidence="1 2" key="1">
    <citation type="journal article" date="2018" name="MBio">
        <title>Comparative Genomics Reveals the Core Gene Toolbox for the Fungus-Insect Symbiosis.</title>
        <authorList>
            <person name="Wang Y."/>
            <person name="Stata M."/>
            <person name="Wang W."/>
            <person name="Stajich J.E."/>
            <person name="White M.M."/>
            <person name="Moncalvo J.M."/>
        </authorList>
    </citation>
    <scope>NUCLEOTIDE SEQUENCE [LARGE SCALE GENOMIC DNA]</scope>
    <source>
        <strain evidence="1 2">SC-DP-2</strain>
    </source>
</reference>
<evidence type="ECO:0000313" key="1">
    <source>
        <dbReference type="EMBL" id="PVU85761.1"/>
    </source>
</evidence>
<dbReference type="AlphaFoldDB" id="A0A2T9Y099"/>